<dbReference type="AlphaFoldDB" id="A0AAD5L345"/>
<proteinExistence type="predicted"/>
<evidence type="ECO:0000313" key="3">
    <source>
        <dbReference type="Proteomes" id="UP000820818"/>
    </source>
</evidence>
<organism evidence="2 3">
    <name type="scientific">Daphnia sinensis</name>
    <dbReference type="NCBI Taxonomy" id="1820382"/>
    <lineage>
        <taxon>Eukaryota</taxon>
        <taxon>Metazoa</taxon>
        <taxon>Ecdysozoa</taxon>
        <taxon>Arthropoda</taxon>
        <taxon>Crustacea</taxon>
        <taxon>Branchiopoda</taxon>
        <taxon>Diplostraca</taxon>
        <taxon>Cladocera</taxon>
        <taxon>Anomopoda</taxon>
        <taxon>Daphniidae</taxon>
        <taxon>Daphnia</taxon>
        <taxon>Daphnia similis group</taxon>
    </lineage>
</organism>
<protein>
    <submittedName>
        <fullName evidence="2">Uncharacterized protein</fullName>
    </submittedName>
</protein>
<name>A0AAD5L345_9CRUS</name>
<evidence type="ECO:0000313" key="2">
    <source>
        <dbReference type="EMBL" id="KAI9554858.1"/>
    </source>
</evidence>
<reference evidence="2 3" key="1">
    <citation type="submission" date="2022-05" db="EMBL/GenBank/DDBJ databases">
        <title>A multi-omics perspective on studying reproductive biology in Daphnia sinensis.</title>
        <authorList>
            <person name="Jia J."/>
        </authorList>
    </citation>
    <scope>NUCLEOTIDE SEQUENCE [LARGE SCALE GENOMIC DNA]</scope>
    <source>
        <strain evidence="2 3">WSL</strain>
    </source>
</reference>
<dbReference type="Proteomes" id="UP000820818">
    <property type="component" value="Linkage Group LG8"/>
</dbReference>
<sequence>MQTILQVRFIRTIGGTSTANVVIRSWDKGESEQLHNFVVYRTLKHAPEKARHVAAAAAAAAADAEDDDGDDGDDGDVNVSSKSDVPELSDLDV</sequence>
<comment type="caution">
    <text evidence="2">The sequence shown here is derived from an EMBL/GenBank/DDBJ whole genome shotgun (WGS) entry which is preliminary data.</text>
</comment>
<keyword evidence="3" id="KW-1185">Reference proteome</keyword>
<dbReference type="EMBL" id="WJBH02000008">
    <property type="protein sequence ID" value="KAI9554858.1"/>
    <property type="molecule type" value="Genomic_DNA"/>
</dbReference>
<gene>
    <name evidence="2" type="ORF">GHT06_020135</name>
</gene>
<feature type="compositionally biased region" description="Acidic residues" evidence="1">
    <location>
        <begin position="63"/>
        <end position="76"/>
    </location>
</feature>
<feature type="region of interest" description="Disordered" evidence="1">
    <location>
        <begin position="57"/>
        <end position="93"/>
    </location>
</feature>
<accession>A0AAD5L345</accession>
<evidence type="ECO:0000256" key="1">
    <source>
        <dbReference type="SAM" id="MobiDB-lite"/>
    </source>
</evidence>